<dbReference type="InterPro" id="IPR005119">
    <property type="entry name" value="LysR_subst-bd"/>
</dbReference>
<dbReference type="Pfam" id="PF03466">
    <property type="entry name" value="LysR_substrate"/>
    <property type="match status" value="1"/>
</dbReference>
<gene>
    <name evidence="6" type="ORF">SAMN05216188_110228</name>
</gene>
<dbReference type="InterPro" id="IPR036390">
    <property type="entry name" value="WH_DNA-bd_sf"/>
</dbReference>
<dbReference type="FunFam" id="1.10.10.10:FF:000001">
    <property type="entry name" value="LysR family transcriptional regulator"/>
    <property type="match status" value="1"/>
</dbReference>
<dbReference type="PROSITE" id="PS50931">
    <property type="entry name" value="HTH_LYSR"/>
    <property type="match status" value="1"/>
</dbReference>
<evidence type="ECO:0000256" key="4">
    <source>
        <dbReference type="ARBA" id="ARBA00023163"/>
    </source>
</evidence>
<dbReference type="OrthoDB" id="3176554at2"/>
<evidence type="ECO:0000313" key="7">
    <source>
        <dbReference type="Proteomes" id="UP000199352"/>
    </source>
</evidence>
<dbReference type="PANTHER" id="PTHR30126">
    <property type="entry name" value="HTH-TYPE TRANSCRIPTIONAL REGULATOR"/>
    <property type="match status" value="1"/>
</dbReference>
<organism evidence="6 7">
    <name type="scientific">Lentzea xinjiangensis</name>
    <dbReference type="NCBI Taxonomy" id="402600"/>
    <lineage>
        <taxon>Bacteria</taxon>
        <taxon>Bacillati</taxon>
        <taxon>Actinomycetota</taxon>
        <taxon>Actinomycetes</taxon>
        <taxon>Pseudonocardiales</taxon>
        <taxon>Pseudonocardiaceae</taxon>
        <taxon>Lentzea</taxon>
    </lineage>
</organism>
<dbReference type="InterPro" id="IPR036388">
    <property type="entry name" value="WH-like_DNA-bd_sf"/>
</dbReference>
<name>A0A1H9NJ19_9PSEU</name>
<feature type="domain" description="HTH lysR-type" evidence="5">
    <location>
        <begin position="21"/>
        <end position="78"/>
    </location>
</feature>
<dbReference type="STRING" id="402600.SAMN05216188_110228"/>
<dbReference type="SUPFAM" id="SSF46785">
    <property type="entry name" value="Winged helix' DNA-binding domain"/>
    <property type="match status" value="1"/>
</dbReference>
<dbReference type="Proteomes" id="UP000199352">
    <property type="component" value="Unassembled WGS sequence"/>
</dbReference>
<dbReference type="SUPFAM" id="SSF53850">
    <property type="entry name" value="Periplasmic binding protein-like II"/>
    <property type="match status" value="1"/>
</dbReference>
<dbReference type="PANTHER" id="PTHR30126:SF39">
    <property type="entry name" value="HTH-TYPE TRANSCRIPTIONAL REGULATOR CYSL"/>
    <property type="match status" value="1"/>
</dbReference>
<accession>A0A1H9NJ19</accession>
<dbReference type="Gene3D" id="1.10.10.10">
    <property type="entry name" value="Winged helix-like DNA-binding domain superfamily/Winged helix DNA-binding domain"/>
    <property type="match status" value="1"/>
</dbReference>
<dbReference type="AlphaFoldDB" id="A0A1H9NJ19"/>
<proteinExistence type="inferred from homology"/>
<keyword evidence="2" id="KW-0805">Transcription regulation</keyword>
<dbReference type="GO" id="GO:0000976">
    <property type="term" value="F:transcription cis-regulatory region binding"/>
    <property type="evidence" value="ECO:0007669"/>
    <property type="project" value="TreeGrafter"/>
</dbReference>
<keyword evidence="4" id="KW-0804">Transcription</keyword>
<dbReference type="EMBL" id="FOFR01000010">
    <property type="protein sequence ID" value="SER35655.1"/>
    <property type="molecule type" value="Genomic_DNA"/>
</dbReference>
<dbReference type="RefSeq" id="WP_089953561.1">
    <property type="nucleotide sequence ID" value="NZ_FOFR01000010.1"/>
</dbReference>
<dbReference type="Pfam" id="PF00126">
    <property type="entry name" value="HTH_1"/>
    <property type="match status" value="1"/>
</dbReference>
<evidence type="ECO:0000256" key="2">
    <source>
        <dbReference type="ARBA" id="ARBA00023015"/>
    </source>
</evidence>
<dbReference type="Gene3D" id="3.40.190.290">
    <property type="match status" value="1"/>
</dbReference>
<comment type="similarity">
    <text evidence="1">Belongs to the LysR transcriptional regulatory family.</text>
</comment>
<dbReference type="InterPro" id="IPR000847">
    <property type="entry name" value="LysR_HTH_N"/>
</dbReference>
<evidence type="ECO:0000256" key="3">
    <source>
        <dbReference type="ARBA" id="ARBA00023125"/>
    </source>
</evidence>
<reference evidence="7" key="1">
    <citation type="submission" date="2016-10" db="EMBL/GenBank/DDBJ databases">
        <authorList>
            <person name="Varghese N."/>
            <person name="Submissions S."/>
        </authorList>
    </citation>
    <scope>NUCLEOTIDE SEQUENCE [LARGE SCALE GENOMIC DNA]</scope>
    <source>
        <strain evidence="7">CGMCC 4.3525</strain>
    </source>
</reference>
<dbReference type="GO" id="GO:0003700">
    <property type="term" value="F:DNA-binding transcription factor activity"/>
    <property type="evidence" value="ECO:0007669"/>
    <property type="project" value="InterPro"/>
</dbReference>
<keyword evidence="7" id="KW-1185">Reference proteome</keyword>
<evidence type="ECO:0000259" key="5">
    <source>
        <dbReference type="PROSITE" id="PS50931"/>
    </source>
</evidence>
<protein>
    <submittedName>
        <fullName evidence="6">Transcriptional regulator, LysR family</fullName>
    </submittedName>
</protein>
<evidence type="ECO:0000313" key="6">
    <source>
        <dbReference type="EMBL" id="SER35655.1"/>
    </source>
</evidence>
<keyword evidence="3" id="KW-0238">DNA-binding</keyword>
<sequence length="321" mass="34819">MTVRTREPEQARSPLRYDNRITLQKLEVFCSVVELDGVSKAAEHLWVAQSVVSGHLRSLQERLGVQVLYRDGQKMKLTAAGERVYRWARETLSETRELMRHLEDLTSAENERLVLAASMTTGSYLLPAVLAEMGQDRPGAVITMSVTDTDSAFAAVASGECGMGIVIAEEEYGHPHLRCEEIGREEIALVVAANGFPGVGQLPLADVAALPLVTAPAGSRARKAVDGLLAGFGTVPRNVAMELGHPEAMKRVLRSGTAACLLFRCCVQDELAAGTLREIPVTDARLTLPVVSIVRADRRLPSLPAQLVERTRAHLAGRRPS</sequence>
<evidence type="ECO:0000256" key="1">
    <source>
        <dbReference type="ARBA" id="ARBA00009437"/>
    </source>
</evidence>